<dbReference type="GO" id="GO:0048812">
    <property type="term" value="P:neuron projection morphogenesis"/>
    <property type="evidence" value="ECO:0007669"/>
    <property type="project" value="TreeGrafter"/>
</dbReference>
<comment type="similarity">
    <text evidence="3 7">Belongs to the NGF-beta family.</text>
</comment>
<reference evidence="10" key="2">
    <citation type="submission" date="2025-09" db="UniProtKB">
        <authorList>
            <consortium name="Ensembl"/>
        </authorList>
    </citation>
    <scope>IDENTIFICATION</scope>
</reference>
<feature type="region of interest" description="Disordered" evidence="8">
    <location>
        <begin position="220"/>
        <end position="262"/>
    </location>
</feature>
<dbReference type="GO" id="GO:0030424">
    <property type="term" value="C:axon"/>
    <property type="evidence" value="ECO:0007669"/>
    <property type="project" value="TreeGrafter"/>
</dbReference>
<dbReference type="SMART" id="SM00140">
    <property type="entry name" value="NGF"/>
    <property type="match status" value="1"/>
</dbReference>
<dbReference type="GO" id="GO:0021675">
    <property type="term" value="P:nerve development"/>
    <property type="evidence" value="ECO:0007669"/>
    <property type="project" value="TreeGrafter"/>
</dbReference>
<evidence type="ECO:0000256" key="4">
    <source>
        <dbReference type="ARBA" id="ARBA00018014"/>
    </source>
</evidence>
<feature type="compositionally biased region" description="Basic and acidic residues" evidence="8">
    <location>
        <begin position="67"/>
        <end position="82"/>
    </location>
</feature>
<reference evidence="10" key="1">
    <citation type="submission" date="2025-08" db="UniProtKB">
        <authorList>
            <consortium name="Ensembl"/>
        </authorList>
    </citation>
    <scope>IDENTIFICATION</scope>
</reference>
<name>S4S0W0_PETMA</name>
<comment type="subcellular location">
    <subcellularLocation>
        <location evidence="2 7">Secreted</location>
    </subcellularLocation>
</comment>
<dbReference type="Ensembl" id="ENSPMAT00000011148.1">
    <property type="protein sequence ID" value="ENSPMAP00000011102.1"/>
    <property type="gene ID" value="ENSPMAG00000010121.1"/>
</dbReference>
<dbReference type="GO" id="GO:0043524">
    <property type="term" value="P:negative regulation of neuron apoptotic process"/>
    <property type="evidence" value="ECO:0007669"/>
    <property type="project" value="TreeGrafter"/>
</dbReference>
<feature type="domain" description="Nerve growth factor-related" evidence="9">
    <location>
        <begin position="145"/>
        <end position="262"/>
    </location>
</feature>
<proteinExistence type="inferred from homology"/>
<protein>
    <recommendedName>
        <fullName evidence="4 7">Neurotrophin-3</fullName>
        <shortName evidence="7">NT-3</shortName>
    </recommendedName>
</protein>
<dbReference type="GO" id="GO:0030425">
    <property type="term" value="C:dendrite"/>
    <property type="evidence" value="ECO:0007669"/>
    <property type="project" value="TreeGrafter"/>
</dbReference>
<evidence type="ECO:0000256" key="2">
    <source>
        <dbReference type="ARBA" id="ARBA00004613"/>
    </source>
</evidence>
<dbReference type="AlphaFoldDB" id="S4S0W0"/>
<evidence type="ECO:0000313" key="10">
    <source>
        <dbReference type="Ensembl" id="ENSPMAP00000011102.1"/>
    </source>
</evidence>
<evidence type="ECO:0000256" key="6">
    <source>
        <dbReference type="ARBA" id="ARBA00023030"/>
    </source>
</evidence>
<comment type="function">
    <text evidence="1 7">Seems to promote the survival of visceral and proprioceptive sensory neurons.</text>
</comment>
<keyword evidence="6 7" id="KW-0339">Growth factor</keyword>
<evidence type="ECO:0000256" key="8">
    <source>
        <dbReference type="SAM" id="MobiDB-lite"/>
    </source>
</evidence>
<accession>S4S0W0</accession>
<dbReference type="PANTHER" id="PTHR11589">
    <property type="entry name" value="NERVE GROWTH FACTOR NGF -RELATED"/>
    <property type="match status" value="1"/>
</dbReference>
<dbReference type="PANTHER" id="PTHR11589:SF4">
    <property type="entry name" value="NEUROTROPHIN-3"/>
    <property type="match status" value="1"/>
</dbReference>
<feature type="region of interest" description="Disordered" evidence="8">
    <location>
        <begin position="181"/>
        <end position="206"/>
    </location>
</feature>
<keyword evidence="7" id="KW-0165">Cleavage on pair of basic residues</keyword>
<evidence type="ECO:0000256" key="5">
    <source>
        <dbReference type="ARBA" id="ARBA00022525"/>
    </source>
</evidence>
<dbReference type="Pfam" id="PF00243">
    <property type="entry name" value="NGF"/>
    <property type="match status" value="2"/>
</dbReference>
<dbReference type="InterPro" id="IPR020408">
    <property type="entry name" value="Nerve_growth_factor-like"/>
</dbReference>
<keyword evidence="5 7" id="KW-0964">Secreted</keyword>
<dbReference type="InterPro" id="IPR029034">
    <property type="entry name" value="Cystine-knot_cytokine"/>
</dbReference>
<dbReference type="GO" id="GO:0005163">
    <property type="term" value="F:nerve growth factor receptor binding"/>
    <property type="evidence" value="ECO:0007669"/>
    <property type="project" value="TreeGrafter"/>
</dbReference>
<dbReference type="InterPro" id="IPR002072">
    <property type="entry name" value="Nerve_growth_factor-rel"/>
</dbReference>
<dbReference type="Gene3D" id="2.10.90.10">
    <property type="entry name" value="Cystine-knot cytokines"/>
    <property type="match status" value="1"/>
</dbReference>
<feature type="compositionally biased region" description="Low complexity" evidence="8">
    <location>
        <begin position="125"/>
        <end position="141"/>
    </location>
</feature>
<dbReference type="HOGENOM" id="CLU_1063720_0_0_1"/>
<evidence type="ECO:0000256" key="1">
    <source>
        <dbReference type="ARBA" id="ARBA00003312"/>
    </source>
</evidence>
<dbReference type="GO" id="GO:0008083">
    <property type="term" value="F:growth factor activity"/>
    <property type="evidence" value="ECO:0007669"/>
    <property type="project" value="UniProtKB-KW"/>
</dbReference>
<evidence type="ECO:0000256" key="7">
    <source>
        <dbReference type="RuleBase" id="RU365037"/>
    </source>
</evidence>
<feature type="compositionally biased region" description="Low complexity" evidence="8">
    <location>
        <begin position="181"/>
        <end position="204"/>
    </location>
</feature>
<dbReference type="GO" id="GO:0008021">
    <property type="term" value="C:synaptic vesicle"/>
    <property type="evidence" value="ECO:0007669"/>
    <property type="project" value="TreeGrafter"/>
</dbReference>
<organism evidence="10">
    <name type="scientific">Petromyzon marinus</name>
    <name type="common">Sea lamprey</name>
    <dbReference type="NCBI Taxonomy" id="7757"/>
    <lineage>
        <taxon>Eukaryota</taxon>
        <taxon>Metazoa</taxon>
        <taxon>Chordata</taxon>
        <taxon>Craniata</taxon>
        <taxon>Vertebrata</taxon>
        <taxon>Cyclostomata</taxon>
        <taxon>Hyperoartia</taxon>
        <taxon>Petromyzontiformes</taxon>
        <taxon>Petromyzontidae</taxon>
        <taxon>Petromyzon</taxon>
    </lineage>
</organism>
<dbReference type="PRINTS" id="PR00268">
    <property type="entry name" value="NGF"/>
</dbReference>
<dbReference type="GO" id="GO:0005615">
    <property type="term" value="C:extracellular space"/>
    <property type="evidence" value="ECO:0007669"/>
    <property type="project" value="TreeGrafter"/>
</dbReference>
<dbReference type="GO" id="GO:0038180">
    <property type="term" value="P:nerve growth factor signaling pathway"/>
    <property type="evidence" value="ECO:0007669"/>
    <property type="project" value="TreeGrafter"/>
</dbReference>
<sequence>TIKDLVDEAAVDKKAVSKEVDQEEANKVVDTNALLEQEGVMFDKGGKEAAVAPGAGGETNRGASGKEAADRHYAAADHEEPAKNSGEPETEKVLGPFEREALSNAPSTRRASGMSKGNARRRSRSAAPQQQQKQQKQQQQPPRRPHRGEYPACDSESRWVSDRDTAFDITGMRVRVLGELSLSSSSASSSSSSSSSSSQSSSTSVKQYFYETRCKPAAAAGAARAAGSRTREAPSRFASGTGTGAACRGADELRWRSQSKTT</sequence>
<feature type="compositionally biased region" description="Basic and acidic residues" evidence="8">
    <location>
        <begin position="155"/>
        <end position="165"/>
    </location>
</feature>
<dbReference type="SUPFAM" id="SSF57501">
    <property type="entry name" value="Cystine-knot cytokines"/>
    <property type="match status" value="1"/>
</dbReference>
<evidence type="ECO:0000259" key="9">
    <source>
        <dbReference type="SMART" id="SM00140"/>
    </source>
</evidence>
<dbReference type="PROSITE" id="PS50270">
    <property type="entry name" value="NGF_2"/>
    <property type="match status" value="1"/>
</dbReference>
<dbReference type="STRING" id="7757.ENSPMAP00000011102"/>
<feature type="region of interest" description="Disordered" evidence="8">
    <location>
        <begin position="40"/>
        <end position="165"/>
    </location>
</feature>
<feature type="compositionally biased region" description="Basic and acidic residues" evidence="8">
    <location>
        <begin position="89"/>
        <end position="101"/>
    </location>
</feature>
<dbReference type="GO" id="GO:0050804">
    <property type="term" value="P:modulation of chemical synaptic transmission"/>
    <property type="evidence" value="ECO:0007669"/>
    <property type="project" value="TreeGrafter"/>
</dbReference>
<evidence type="ECO:0000256" key="3">
    <source>
        <dbReference type="ARBA" id="ARBA00010783"/>
    </source>
</evidence>
<dbReference type="GO" id="GO:0007169">
    <property type="term" value="P:cell surface receptor protein tyrosine kinase signaling pathway"/>
    <property type="evidence" value="ECO:0007669"/>
    <property type="project" value="TreeGrafter"/>
</dbReference>